<dbReference type="InterPro" id="IPR002202">
    <property type="entry name" value="HMG_CoA_Rdtase"/>
</dbReference>
<dbReference type="InterPro" id="IPR004554">
    <property type="entry name" value="HMG_CoA_Rdtase_eu_arc"/>
</dbReference>
<dbReference type="PRINTS" id="PR00071">
    <property type="entry name" value="HMGCOARDTASE"/>
</dbReference>
<feature type="domain" description="SSD" evidence="14">
    <location>
        <begin position="75"/>
        <end position="232"/>
    </location>
</feature>
<dbReference type="EMBL" id="JAODUP010000058">
    <property type="protein sequence ID" value="KAK2164807.1"/>
    <property type="molecule type" value="Genomic_DNA"/>
</dbReference>
<evidence type="ECO:0000256" key="12">
    <source>
        <dbReference type="RuleBase" id="RU361219"/>
    </source>
</evidence>
<feature type="transmembrane region" description="Helical" evidence="12">
    <location>
        <begin position="171"/>
        <end position="196"/>
    </location>
</feature>
<dbReference type="PANTHER" id="PTHR10572">
    <property type="entry name" value="3-HYDROXY-3-METHYLGLUTARYL-COENZYME A REDUCTASE"/>
    <property type="match status" value="1"/>
</dbReference>
<dbReference type="Gene3D" id="1.10.3270.10">
    <property type="entry name" value="HMGR, N-terminal domain"/>
    <property type="match status" value="1"/>
</dbReference>
<proteinExistence type="inferred from homology"/>
<keyword evidence="4 12" id="KW-0812">Transmembrane</keyword>
<dbReference type="GO" id="GO:0005789">
    <property type="term" value="C:endoplasmic reticulum membrane"/>
    <property type="evidence" value="ECO:0007669"/>
    <property type="project" value="UniProtKB-SubCell"/>
</dbReference>
<dbReference type="PROSITE" id="PS50156">
    <property type="entry name" value="SSD"/>
    <property type="match status" value="1"/>
</dbReference>
<dbReference type="InterPro" id="IPR000731">
    <property type="entry name" value="SSD"/>
</dbReference>
<dbReference type="FunFam" id="1.10.3270.10:FF:000001">
    <property type="entry name" value="3-hydroxy-3-methylglutaryl coenzyme A reductase"/>
    <property type="match status" value="1"/>
</dbReference>
<evidence type="ECO:0000256" key="7">
    <source>
        <dbReference type="ARBA" id="ARBA00022989"/>
    </source>
</evidence>
<evidence type="ECO:0000256" key="2">
    <source>
        <dbReference type="ARBA" id="ARBA00005084"/>
    </source>
</evidence>
<dbReference type="GO" id="GO:0015936">
    <property type="term" value="P:coenzyme A metabolic process"/>
    <property type="evidence" value="ECO:0007669"/>
    <property type="project" value="InterPro"/>
</dbReference>
<dbReference type="PROSITE" id="PS00318">
    <property type="entry name" value="HMG_COA_REDUCTASE_2"/>
    <property type="match status" value="1"/>
</dbReference>
<evidence type="ECO:0000256" key="13">
    <source>
        <dbReference type="SAM" id="MobiDB-lite"/>
    </source>
</evidence>
<dbReference type="GO" id="GO:0016126">
    <property type="term" value="P:sterol biosynthetic process"/>
    <property type="evidence" value="ECO:0007669"/>
    <property type="project" value="TreeGrafter"/>
</dbReference>
<dbReference type="InterPro" id="IPR009023">
    <property type="entry name" value="HMG_CoA_Rdtase_NAD(P)-bd_sf"/>
</dbReference>
<reference evidence="15" key="1">
    <citation type="journal article" date="2023" name="Mol. Biol. Evol.">
        <title>Third-Generation Sequencing Reveals the Adaptive Role of the Epigenome in Three Deep-Sea Polychaetes.</title>
        <authorList>
            <person name="Perez M."/>
            <person name="Aroh O."/>
            <person name="Sun Y."/>
            <person name="Lan Y."/>
            <person name="Juniper S.K."/>
            <person name="Young C.R."/>
            <person name="Angers B."/>
            <person name="Qian P.Y."/>
        </authorList>
    </citation>
    <scope>NUCLEOTIDE SEQUENCE</scope>
    <source>
        <strain evidence="15">P08H-3</strain>
    </source>
</reference>
<dbReference type="PROSITE" id="PS50065">
    <property type="entry name" value="HMG_COA_REDUCTASE_4"/>
    <property type="match status" value="1"/>
</dbReference>
<dbReference type="InterPro" id="IPR023282">
    <property type="entry name" value="HMG_CoA_Rdtase_N"/>
</dbReference>
<dbReference type="EC" id="1.1.1.34" evidence="12"/>
<comment type="caution">
    <text evidence="15">The sequence shown here is derived from an EMBL/GenBank/DDBJ whole genome shotgun (WGS) entry which is preliminary data.</text>
</comment>
<dbReference type="InterPro" id="IPR004816">
    <property type="entry name" value="HMG_CoA_Rdtase_metazoan"/>
</dbReference>
<keyword evidence="7 12" id="KW-1133">Transmembrane helix</keyword>
<feature type="transmembrane region" description="Helical" evidence="12">
    <location>
        <begin position="104"/>
        <end position="127"/>
    </location>
</feature>
<keyword evidence="9 12" id="KW-0472">Membrane</keyword>
<dbReference type="GO" id="GO:0005778">
    <property type="term" value="C:peroxisomal membrane"/>
    <property type="evidence" value="ECO:0007669"/>
    <property type="project" value="TreeGrafter"/>
</dbReference>
<evidence type="ECO:0000256" key="9">
    <source>
        <dbReference type="ARBA" id="ARBA00023136"/>
    </source>
</evidence>
<organism evidence="15 16">
    <name type="scientific">Paralvinella palmiformis</name>
    <dbReference type="NCBI Taxonomy" id="53620"/>
    <lineage>
        <taxon>Eukaryota</taxon>
        <taxon>Metazoa</taxon>
        <taxon>Spiralia</taxon>
        <taxon>Lophotrochozoa</taxon>
        <taxon>Annelida</taxon>
        <taxon>Polychaeta</taxon>
        <taxon>Sedentaria</taxon>
        <taxon>Canalipalpata</taxon>
        <taxon>Terebellida</taxon>
        <taxon>Terebelliformia</taxon>
        <taxon>Alvinellidae</taxon>
        <taxon>Paralvinella</taxon>
    </lineage>
</organism>
<dbReference type="FunFam" id="3.90.770.10:FF:000002">
    <property type="entry name" value="3-hydroxy-3-methylglutaryl coenzyme A reductase"/>
    <property type="match status" value="1"/>
</dbReference>
<gene>
    <name evidence="15" type="ORF">LSH36_58g00031</name>
</gene>
<dbReference type="CDD" id="cd00643">
    <property type="entry name" value="HMG-CoA_reductase_classI"/>
    <property type="match status" value="1"/>
</dbReference>
<dbReference type="Proteomes" id="UP001208570">
    <property type="component" value="Unassembled WGS sequence"/>
</dbReference>
<dbReference type="InterPro" id="IPR023074">
    <property type="entry name" value="HMG_CoA_Rdtase_cat_sf"/>
</dbReference>
<dbReference type="PROSITE" id="PS01192">
    <property type="entry name" value="HMG_COA_REDUCTASE_3"/>
    <property type="match status" value="1"/>
</dbReference>
<dbReference type="NCBIfam" id="TIGR00920">
    <property type="entry name" value="2A060605"/>
    <property type="match status" value="1"/>
</dbReference>
<dbReference type="Pfam" id="PF12349">
    <property type="entry name" value="Sterol-sensing"/>
    <property type="match status" value="1"/>
</dbReference>
<dbReference type="PROSITE" id="PS00066">
    <property type="entry name" value="HMG_COA_REDUCTASE_1"/>
    <property type="match status" value="1"/>
</dbReference>
<comment type="similarity">
    <text evidence="3 12">Belongs to the HMG-CoA reductase family.</text>
</comment>
<dbReference type="NCBIfam" id="TIGR00533">
    <property type="entry name" value="HMG_CoA_R_NADP"/>
    <property type="match status" value="1"/>
</dbReference>
<dbReference type="Gene3D" id="3.90.770.10">
    <property type="entry name" value="3-hydroxy-3-methylglutaryl-coenzyme A Reductase, Chain A, domain 2"/>
    <property type="match status" value="1"/>
</dbReference>
<evidence type="ECO:0000256" key="6">
    <source>
        <dbReference type="ARBA" id="ARBA00022857"/>
    </source>
</evidence>
<feature type="transmembrane region" description="Helical" evidence="12">
    <location>
        <begin position="216"/>
        <end position="234"/>
    </location>
</feature>
<dbReference type="SUPFAM" id="SSF82866">
    <property type="entry name" value="Multidrug efflux transporter AcrB transmembrane domain"/>
    <property type="match status" value="1"/>
</dbReference>
<evidence type="ECO:0000256" key="10">
    <source>
        <dbReference type="ARBA" id="ARBA00023180"/>
    </source>
</evidence>
<dbReference type="InterPro" id="IPR023076">
    <property type="entry name" value="HMG_CoA_Rdtase_CS"/>
</dbReference>
<dbReference type="SUPFAM" id="SSF55035">
    <property type="entry name" value="NAD-binding domain of HMG-CoA reductase"/>
    <property type="match status" value="1"/>
</dbReference>
<comment type="pathway">
    <text evidence="2 12">Metabolic intermediate biosynthesis; (R)-mevalonate biosynthesis; (R)-mevalonate from acetyl-CoA: step 3/3.</text>
</comment>
<keyword evidence="10" id="KW-0325">Glycoprotein</keyword>
<comment type="subcellular location">
    <subcellularLocation>
        <location evidence="1 12">Endoplasmic reticulum membrane</location>
        <topology evidence="1 12">Multi-pass membrane protein</topology>
    </subcellularLocation>
</comment>
<dbReference type="FunFam" id="3.30.70.420:FF:000001">
    <property type="entry name" value="3-hydroxy-3-methylglutaryl coenzyme A reductase"/>
    <property type="match status" value="1"/>
</dbReference>
<dbReference type="PANTHER" id="PTHR10572:SF24">
    <property type="entry name" value="3-HYDROXY-3-METHYLGLUTARYL-COENZYME A REDUCTASE"/>
    <property type="match status" value="1"/>
</dbReference>
<evidence type="ECO:0000313" key="15">
    <source>
        <dbReference type="EMBL" id="KAK2164807.1"/>
    </source>
</evidence>
<keyword evidence="5 12" id="KW-0256">Endoplasmic reticulum</keyword>
<dbReference type="Gene3D" id="3.30.70.420">
    <property type="entry name" value="Hydroxymethylglutaryl-CoA reductase, class I/II, NAD/NADP-binding domain"/>
    <property type="match status" value="1"/>
</dbReference>
<feature type="region of interest" description="Disordered" evidence="13">
    <location>
        <begin position="356"/>
        <end position="396"/>
    </location>
</feature>
<dbReference type="GO" id="GO:0050661">
    <property type="term" value="F:NADP binding"/>
    <property type="evidence" value="ECO:0007669"/>
    <property type="project" value="InterPro"/>
</dbReference>
<dbReference type="AlphaFoldDB" id="A0AAD9K4Y0"/>
<keyword evidence="6 12" id="KW-0521">NADP</keyword>
<dbReference type="GO" id="GO:0008299">
    <property type="term" value="P:isoprenoid biosynthetic process"/>
    <property type="evidence" value="ECO:0007669"/>
    <property type="project" value="InterPro"/>
</dbReference>
<keyword evidence="16" id="KW-1185">Reference proteome</keyword>
<dbReference type="InterPro" id="IPR053958">
    <property type="entry name" value="HMGCR/SNAP/NPC1-like_SSD"/>
</dbReference>
<evidence type="ECO:0000256" key="8">
    <source>
        <dbReference type="ARBA" id="ARBA00023002"/>
    </source>
</evidence>
<accession>A0AAD9K4Y0</accession>
<dbReference type="GO" id="GO:0004420">
    <property type="term" value="F:hydroxymethylglutaryl-CoA reductase (NADPH) activity"/>
    <property type="evidence" value="ECO:0007669"/>
    <property type="project" value="UniProtKB-EC"/>
</dbReference>
<evidence type="ECO:0000259" key="14">
    <source>
        <dbReference type="PROSITE" id="PS50156"/>
    </source>
</evidence>
<sequence length="928" mass="100607">MEVLLSRVKLRRSKMVSRMFQAHGQFCAARPWEVIIGTVTLTVCLMSMSLFASNNKICGWNYACIEESEADLSSDRIILTMTRCLAVMYIYLQFRNLRRLGSKYLLGIAGLFTIFSSFVFSIAVINLMGSDLSGLNEALPFFLLLIDLAKASALAKFALSAKSQDEVVDNIGRGMAVLGPAITLDALVEILVIGVGTLSGVARLETMCCFGCMSVLANYLAFMTFYPACLALFLEMSHGRPLLQLTDFTRVLQDEEEEEKPNPVTQRVKIIMSAGLVLVHAHSRLLAGSNGDEAGLPSVKMGGLLDTHYVTPQEPLWQFYLKKATSIDYTLTFILAAVLAFKYIVYDSDEDLERQLSSHSSSSETLKAPNNDDYMNVSSDNESSDDNMAQAICPQPPTVEIGLRTHRASFTLGEESSEESDAEIEHQSVAVQTDNELPFVHSVQSKPNGPLRSLEECVEILRSDEGPSILSDEEILLLVKNKKIPSYKLENILGDHTRGVSVRRQLLGPDLKNPEAFKALPYTNYDYKYVEGACCENVVGYMPVPVGIAGPLLLDGDKYMVPMATTEGCLVASTNRGCRALSVSGGVSSNVIGNGMTRAPVVRFPSAKQASEMKMWLEEEDNFFLVAEAFQGASRFTKLQRVKAMQAARNLYIRFVAATGDAMGMNMVSKGSEQALKMLQEKYFPDMEIVSLSGNFCTDKKPSAINWIEGRGKSVVCEAVIPDHVIRDVLKTSVKALIDLNISKNLIGSALAGSIGGFNAHAANIVTAIYIATGQDPAQNVCSSNCMTIMEATGIDDQDLYVSCTMPSIEVGTVGGGTILPPQAACLEMLGACGASKEEPGRNACTLARVVCGSVLAGELSLMSALAAGHLVKSHLRHNRSALNIATPTKSMAMPFADSSLTVLQRPGLLSTKSNLGALKKNLPDRDS</sequence>
<dbReference type="SUPFAM" id="SSF56542">
    <property type="entry name" value="Substrate-binding domain of HMG-CoA reductase"/>
    <property type="match status" value="1"/>
</dbReference>
<evidence type="ECO:0000256" key="5">
    <source>
        <dbReference type="ARBA" id="ARBA00022824"/>
    </source>
</evidence>
<protein>
    <recommendedName>
        <fullName evidence="12">3-hydroxy-3-methylglutaryl coenzyme A reductase</fullName>
        <shortName evidence="12">HMG-CoA reductase</shortName>
        <ecNumber evidence="12">1.1.1.34</ecNumber>
    </recommendedName>
</protein>
<evidence type="ECO:0000256" key="11">
    <source>
        <dbReference type="ARBA" id="ARBA00049909"/>
    </source>
</evidence>
<evidence type="ECO:0000313" key="16">
    <source>
        <dbReference type="Proteomes" id="UP001208570"/>
    </source>
</evidence>
<keyword evidence="8 12" id="KW-0560">Oxidoreductase</keyword>
<name>A0AAD9K4Y0_9ANNE</name>
<evidence type="ECO:0000256" key="1">
    <source>
        <dbReference type="ARBA" id="ARBA00004477"/>
    </source>
</evidence>
<comment type="catalytic activity">
    <reaction evidence="11">
        <text>(R)-mevalonate + 2 NADP(+) + CoA = (3S)-3-hydroxy-3-methylglutaryl-CoA + 2 NADPH + 2 H(+)</text>
        <dbReference type="Rhea" id="RHEA:15989"/>
        <dbReference type="ChEBI" id="CHEBI:15378"/>
        <dbReference type="ChEBI" id="CHEBI:36464"/>
        <dbReference type="ChEBI" id="CHEBI:43074"/>
        <dbReference type="ChEBI" id="CHEBI:57287"/>
        <dbReference type="ChEBI" id="CHEBI:57783"/>
        <dbReference type="ChEBI" id="CHEBI:58349"/>
        <dbReference type="EC" id="1.1.1.34"/>
    </reaction>
    <physiologicalReaction direction="right-to-left" evidence="11">
        <dbReference type="Rhea" id="RHEA:15991"/>
    </physiologicalReaction>
</comment>
<dbReference type="Pfam" id="PF00368">
    <property type="entry name" value="HMG-CoA_red"/>
    <property type="match status" value="1"/>
</dbReference>
<evidence type="ECO:0000256" key="4">
    <source>
        <dbReference type="ARBA" id="ARBA00022692"/>
    </source>
</evidence>
<dbReference type="InterPro" id="IPR009029">
    <property type="entry name" value="HMG_CoA_Rdtase_sub-bd_dom_sf"/>
</dbReference>
<evidence type="ECO:0000256" key="3">
    <source>
        <dbReference type="ARBA" id="ARBA00007661"/>
    </source>
</evidence>